<dbReference type="PANTHER" id="PTHR47529:SF1">
    <property type="entry name" value="PERIPLASMIC CHAPERONE PPID"/>
    <property type="match status" value="1"/>
</dbReference>
<evidence type="ECO:0000256" key="7">
    <source>
        <dbReference type="ARBA" id="ARBA00023186"/>
    </source>
</evidence>
<keyword evidence="11" id="KW-0413">Isomerase</keyword>
<evidence type="ECO:0000313" key="15">
    <source>
        <dbReference type="Proteomes" id="UP001461960"/>
    </source>
</evidence>
<keyword evidence="6" id="KW-0472">Membrane</keyword>
<evidence type="ECO:0000256" key="8">
    <source>
        <dbReference type="ARBA" id="ARBA00038408"/>
    </source>
</evidence>
<gene>
    <name evidence="14" type="ORF">AAIR29_03500</name>
</gene>
<keyword evidence="4" id="KW-0812">Transmembrane</keyword>
<evidence type="ECO:0000256" key="12">
    <source>
        <dbReference type="SAM" id="Coils"/>
    </source>
</evidence>
<keyword evidence="11" id="KW-0697">Rotamase</keyword>
<accession>A0ABU9X7H9</accession>
<dbReference type="Proteomes" id="UP001461960">
    <property type="component" value="Unassembled WGS sequence"/>
</dbReference>
<dbReference type="SUPFAM" id="SSF109998">
    <property type="entry name" value="Triger factor/SurA peptide-binding domain-like"/>
    <property type="match status" value="1"/>
</dbReference>
<keyword evidence="5" id="KW-1133">Transmembrane helix</keyword>
<dbReference type="InterPro" id="IPR046357">
    <property type="entry name" value="PPIase_dom_sf"/>
</dbReference>
<dbReference type="Pfam" id="PF13145">
    <property type="entry name" value="Rotamase_2"/>
    <property type="match status" value="1"/>
</dbReference>
<feature type="domain" description="PpiC" evidence="13">
    <location>
        <begin position="262"/>
        <end position="357"/>
    </location>
</feature>
<dbReference type="SUPFAM" id="SSF54534">
    <property type="entry name" value="FKBP-like"/>
    <property type="match status" value="1"/>
</dbReference>
<keyword evidence="12" id="KW-0175">Coiled coil</keyword>
<dbReference type="RefSeq" id="WP_345832153.1">
    <property type="nucleotide sequence ID" value="NZ_JBDGHN010000002.1"/>
</dbReference>
<dbReference type="InterPro" id="IPR052029">
    <property type="entry name" value="PpiD_chaperone"/>
</dbReference>
<keyword evidence="3" id="KW-0997">Cell inner membrane</keyword>
<evidence type="ECO:0000256" key="5">
    <source>
        <dbReference type="ARBA" id="ARBA00022989"/>
    </source>
</evidence>
<dbReference type="InterPro" id="IPR027304">
    <property type="entry name" value="Trigger_fact/SurA_dom_sf"/>
</dbReference>
<evidence type="ECO:0000256" key="10">
    <source>
        <dbReference type="ARBA" id="ARBA00042775"/>
    </source>
</evidence>
<evidence type="ECO:0000313" key="14">
    <source>
        <dbReference type="EMBL" id="MEN2750691.1"/>
    </source>
</evidence>
<sequence length="625" mass="69145">MDKLRDFLKSWPGRILLILCLSPLALLGIESYFQGNVDPNQVAQVGEASVGLSEYQNAVNNRRSEILDQIDDASLLNEDVLHEQVLKGLIDRTLLEQQAGKLGMTVSDETINRLLRQEEAFKDENGEFSNAQFSNFLRQRGMNKNQLFAEFRNQLSLDQLNASIVGTAIYPMQAVNQLIDLQLESRDIWLHRFDWQDYQQQVKLSENDIQAYYDANKETLKSDAMVDLAYIQLSPAMIKVDTVTEEELQQQYESYKQGLAVVDERKISQILLTGDDAKARASDVKARLDKGESFVTLAKSESDDPSGASGGDIGLFNASVFGNDAATVESALQGLSVGDVTPPIKTSFGYQIFTVTEDNGSKIPSLESMRDELTIKAKEYKRQSIYADKVTAINDLAADGFSIEDIAQQENVALKNIKDYRKENNTSVLSQPAVIKQAFDEFTIQDQAVTAGIEVGNGTAWVQPSNYRPTQTLTLAAATPIITQKLRQQKASAMALEDAKQLAAGIKTVADIKKQAVGFQALGQLNRQTTLLTDKERSLAFSQQAPKDGVVALASETEIGASVIVGNRIETEQQSQLSDTEKAQTAQIIRDNLGQDQLQDYLDYLRLVYKVEINEANIAGAQQSQ</sequence>
<evidence type="ECO:0000256" key="11">
    <source>
        <dbReference type="PROSITE-ProRule" id="PRU00278"/>
    </source>
</evidence>
<evidence type="ECO:0000259" key="13">
    <source>
        <dbReference type="PROSITE" id="PS50198"/>
    </source>
</evidence>
<dbReference type="Gene3D" id="1.10.4030.10">
    <property type="entry name" value="Porin chaperone SurA, peptide-binding domain"/>
    <property type="match status" value="1"/>
</dbReference>
<keyword evidence="7" id="KW-0143">Chaperone</keyword>
<comment type="caution">
    <text evidence="14">The sequence shown here is derived from an EMBL/GenBank/DDBJ whole genome shotgun (WGS) entry which is preliminary data.</text>
</comment>
<dbReference type="EMBL" id="JBDGHN010000002">
    <property type="protein sequence ID" value="MEN2750691.1"/>
    <property type="molecule type" value="Genomic_DNA"/>
</dbReference>
<dbReference type="PANTHER" id="PTHR47529">
    <property type="entry name" value="PEPTIDYL-PROLYL CIS-TRANS ISOMERASE D"/>
    <property type="match status" value="1"/>
</dbReference>
<evidence type="ECO:0000256" key="3">
    <source>
        <dbReference type="ARBA" id="ARBA00022519"/>
    </source>
</evidence>
<proteinExistence type="inferred from homology"/>
<keyword evidence="15" id="KW-1185">Reference proteome</keyword>
<protein>
    <recommendedName>
        <fullName evidence="9">Periplasmic chaperone PpiD</fullName>
    </recommendedName>
    <alternativeName>
        <fullName evidence="10">Periplasmic folding chaperone</fullName>
    </alternativeName>
</protein>
<reference evidence="14 15" key="1">
    <citation type="submission" date="2024-05" db="EMBL/GenBank/DDBJ databases">
        <authorList>
            <person name="Kim H.-Y."/>
            <person name="Kim E."/>
            <person name="Cai Y."/>
            <person name="Yang S.-M."/>
            <person name="Lee W."/>
        </authorList>
    </citation>
    <scope>NUCLEOTIDE SEQUENCE [LARGE SCALE GENOMIC DNA]</scope>
    <source>
        <strain evidence="14 15">FBL11</strain>
    </source>
</reference>
<evidence type="ECO:0000256" key="4">
    <source>
        <dbReference type="ARBA" id="ARBA00022692"/>
    </source>
</evidence>
<dbReference type="Pfam" id="PF13624">
    <property type="entry name" value="SurA_N_3"/>
    <property type="match status" value="1"/>
</dbReference>
<evidence type="ECO:0000256" key="6">
    <source>
        <dbReference type="ARBA" id="ARBA00023136"/>
    </source>
</evidence>
<dbReference type="PROSITE" id="PS50198">
    <property type="entry name" value="PPIC_PPIASE_2"/>
    <property type="match status" value="1"/>
</dbReference>
<organism evidence="14 15">
    <name type="scientific">Psychrobacter saeujeotis</name>
    <dbReference type="NCBI Taxonomy" id="3143436"/>
    <lineage>
        <taxon>Bacteria</taxon>
        <taxon>Pseudomonadati</taxon>
        <taxon>Pseudomonadota</taxon>
        <taxon>Gammaproteobacteria</taxon>
        <taxon>Moraxellales</taxon>
        <taxon>Moraxellaceae</taxon>
        <taxon>Psychrobacter</taxon>
    </lineage>
</organism>
<dbReference type="Gene3D" id="3.10.50.40">
    <property type="match status" value="1"/>
</dbReference>
<keyword evidence="2" id="KW-1003">Cell membrane</keyword>
<evidence type="ECO:0000256" key="2">
    <source>
        <dbReference type="ARBA" id="ARBA00022475"/>
    </source>
</evidence>
<comment type="subcellular location">
    <subcellularLocation>
        <location evidence="1">Cell inner membrane</location>
        <topology evidence="1">Single-pass type II membrane protein</topology>
        <orientation evidence="1">Periplasmic side</orientation>
    </subcellularLocation>
</comment>
<dbReference type="InterPro" id="IPR000297">
    <property type="entry name" value="PPIase_PpiC"/>
</dbReference>
<evidence type="ECO:0000256" key="9">
    <source>
        <dbReference type="ARBA" id="ARBA00040743"/>
    </source>
</evidence>
<name>A0ABU9X7H9_9GAMM</name>
<comment type="similarity">
    <text evidence="8">Belongs to the PpiD chaperone family.</text>
</comment>
<feature type="coiled-coil region" evidence="12">
    <location>
        <begin position="363"/>
        <end position="423"/>
    </location>
</feature>
<evidence type="ECO:0000256" key="1">
    <source>
        <dbReference type="ARBA" id="ARBA00004382"/>
    </source>
</evidence>